<sequence>MLRRFFSYYRPYRGLFLLDFTCAILAGLLELGFPLAVNMVVDQLLPSKDWPLIIWACLGLLVMYILNAGMNYVVTYWGHMLGINIETDMRKKLYDHIQKLSFRFFDNTKTGHLLSRLTNDLMEIGEVAHHGPEDLFIAVMTLIGAFCLMFSINEEMALMTFLVIPIMIWLVIHFNRKMTSAFHRMYGDMADFNARVEDNVGGIRVVQAFANEAYENGRFAENNLRFRLTKLLSYKIMAQNASVSYMMMRLVTLFVLICGSWFVLQNQLTYGEFVAFLLLTNVFFRPMEKINAIIESYPKGIAGFRRYVEIMDTEPDITDAPDAVEVEKLRGDIQYKGVSFSYDRESNILQNIDLKIHAGETIAFVGPSGAGKTTLCSLLPRFYEIDGGSITIDGIDIRQMKLSSLRSQIGIVQQDVFLFSGTIRENIIYGNQSATEEEIWDAARRARLDEFIRSQQDGLETIIGERGVKLSGGQKQRLAIARMFLKNPPILILDEATSALDTETELAIQQSLAELSIGRTTLVIAHRLATIKNADRIMVVTEEGISEQGSHDQLLRQEGIYNRLYQAQFGTYVEQSQTAFSS</sequence>
<evidence type="ECO:0000259" key="9">
    <source>
        <dbReference type="PROSITE" id="PS50929"/>
    </source>
</evidence>
<keyword evidence="2 7" id="KW-0812">Transmembrane</keyword>
<dbReference type="SUPFAM" id="SSF90123">
    <property type="entry name" value="ABC transporter transmembrane region"/>
    <property type="match status" value="1"/>
</dbReference>
<accession>A0ABR5ND28</accession>
<proteinExistence type="predicted"/>
<feature type="transmembrane region" description="Helical" evidence="7">
    <location>
        <begin position="53"/>
        <end position="74"/>
    </location>
</feature>
<evidence type="ECO:0000256" key="5">
    <source>
        <dbReference type="ARBA" id="ARBA00022989"/>
    </source>
</evidence>
<dbReference type="SUPFAM" id="SSF52540">
    <property type="entry name" value="P-loop containing nucleoside triphosphate hydrolases"/>
    <property type="match status" value="1"/>
</dbReference>
<evidence type="ECO:0000259" key="8">
    <source>
        <dbReference type="PROSITE" id="PS50893"/>
    </source>
</evidence>
<dbReference type="InterPro" id="IPR011527">
    <property type="entry name" value="ABC1_TM_dom"/>
</dbReference>
<protein>
    <submittedName>
        <fullName evidence="10">Multidrug ABC transporter ATP-binding protein</fullName>
    </submittedName>
</protein>
<feature type="transmembrane region" description="Helical" evidence="7">
    <location>
        <begin position="158"/>
        <end position="175"/>
    </location>
</feature>
<dbReference type="InterPro" id="IPR039421">
    <property type="entry name" value="Type_1_exporter"/>
</dbReference>
<dbReference type="Pfam" id="PF00664">
    <property type="entry name" value="ABC_membrane"/>
    <property type="match status" value="1"/>
</dbReference>
<organism evidence="10 11">
    <name type="scientific">Brevibacillus choshinensis</name>
    <dbReference type="NCBI Taxonomy" id="54911"/>
    <lineage>
        <taxon>Bacteria</taxon>
        <taxon>Bacillati</taxon>
        <taxon>Bacillota</taxon>
        <taxon>Bacilli</taxon>
        <taxon>Bacillales</taxon>
        <taxon>Paenibacillaceae</taxon>
        <taxon>Brevibacillus</taxon>
    </lineage>
</organism>
<dbReference type="InterPro" id="IPR003593">
    <property type="entry name" value="AAA+_ATPase"/>
</dbReference>
<dbReference type="PANTHER" id="PTHR43394">
    <property type="entry name" value="ATP-DEPENDENT PERMEASE MDL1, MITOCHONDRIAL"/>
    <property type="match status" value="1"/>
</dbReference>
<feature type="domain" description="ABC transporter" evidence="8">
    <location>
        <begin position="333"/>
        <end position="567"/>
    </location>
</feature>
<evidence type="ECO:0000256" key="7">
    <source>
        <dbReference type="SAM" id="Phobius"/>
    </source>
</evidence>
<evidence type="ECO:0000256" key="2">
    <source>
        <dbReference type="ARBA" id="ARBA00022692"/>
    </source>
</evidence>
<keyword evidence="11" id="KW-1185">Reference proteome</keyword>
<dbReference type="InterPro" id="IPR036640">
    <property type="entry name" value="ABC1_TM_sf"/>
</dbReference>
<dbReference type="InterPro" id="IPR017871">
    <property type="entry name" value="ABC_transporter-like_CS"/>
</dbReference>
<dbReference type="Gene3D" id="1.20.1560.10">
    <property type="entry name" value="ABC transporter type 1, transmembrane domain"/>
    <property type="match status" value="1"/>
</dbReference>
<dbReference type="Proteomes" id="UP000051063">
    <property type="component" value="Unassembled WGS sequence"/>
</dbReference>
<name>A0ABR5ND28_BRECH</name>
<gene>
    <name evidence="10" type="ORF">AN963_06805</name>
</gene>
<evidence type="ECO:0000256" key="4">
    <source>
        <dbReference type="ARBA" id="ARBA00022840"/>
    </source>
</evidence>
<feature type="domain" description="ABC transmembrane type-1" evidence="9">
    <location>
        <begin position="17"/>
        <end position="299"/>
    </location>
</feature>
<keyword evidence="4 10" id="KW-0067">ATP-binding</keyword>
<dbReference type="InterPro" id="IPR027417">
    <property type="entry name" value="P-loop_NTPase"/>
</dbReference>
<evidence type="ECO:0000313" key="10">
    <source>
        <dbReference type="EMBL" id="KQL49453.1"/>
    </source>
</evidence>
<feature type="transmembrane region" description="Helical" evidence="7">
    <location>
        <begin position="135"/>
        <end position="152"/>
    </location>
</feature>
<dbReference type="InterPro" id="IPR003439">
    <property type="entry name" value="ABC_transporter-like_ATP-bd"/>
</dbReference>
<evidence type="ECO:0000256" key="1">
    <source>
        <dbReference type="ARBA" id="ARBA00004651"/>
    </source>
</evidence>
<dbReference type="Gene3D" id="3.40.50.300">
    <property type="entry name" value="P-loop containing nucleotide triphosphate hydrolases"/>
    <property type="match status" value="1"/>
</dbReference>
<dbReference type="PANTHER" id="PTHR43394:SF1">
    <property type="entry name" value="ATP-BINDING CASSETTE SUB-FAMILY B MEMBER 10, MITOCHONDRIAL"/>
    <property type="match status" value="1"/>
</dbReference>
<evidence type="ECO:0000313" key="11">
    <source>
        <dbReference type="Proteomes" id="UP000051063"/>
    </source>
</evidence>
<dbReference type="PROSITE" id="PS00211">
    <property type="entry name" value="ABC_TRANSPORTER_1"/>
    <property type="match status" value="1"/>
</dbReference>
<dbReference type="GO" id="GO:0005524">
    <property type="term" value="F:ATP binding"/>
    <property type="evidence" value="ECO:0007669"/>
    <property type="project" value="UniProtKB-KW"/>
</dbReference>
<dbReference type="EMBL" id="LJJB01000007">
    <property type="protein sequence ID" value="KQL49453.1"/>
    <property type="molecule type" value="Genomic_DNA"/>
</dbReference>
<dbReference type="RefSeq" id="WP_055743754.1">
    <property type="nucleotide sequence ID" value="NZ_LJJB01000007.1"/>
</dbReference>
<reference evidence="10 11" key="1">
    <citation type="submission" date="2015-09" db="EMBL/GenBank/DDBJ databases">
        <title>Genome sequencing project for genomic taxonomy and phylogenomics of Bacillus-like bacteria.</title>
        <authorList>
            <person name="Liu B."/>
            <person name="Wang J."/>
            <person name="Zhu Y."/>
            <person name="Liu G."/>
            <person name="Chen Q."/>
            <person name="Chen Z."/>
            <person name="Lan J."/>
            <person name="Che J."/>
            <person name="Ge C."/>
            <person name="Shi H."/>
            <person name="Pan Z."/>
            <person name="Liu X."/>
        </authorList>
    </citation>
    <scope>NUCLEOTIDE SEQUENCE [LARGE SCALE GENOMIC DNA]</scope>
    <source>
        <strain evidence="10 11">DSM 8552</strain>
    </source>
</reference>
<dbReference type="SMART" id="SM00382">
    <property type="entry name" value="AAA"/>
    <property type="match status" value="1"/>
</dbReference>
<comment type="subcellular location">
    <subcellularLocation>
        <location evidence="1">Cell membrane</location>
        <topology evidence="1">Multi-pass membrane protein</topology>
    </subcellularLocation>
</comment>
<keyword evidence="3" id="KW-0547">Nucleotide-binding</keyword>
<dbReference type="Pfam" id="PF00005">
    <property type="entry name" value="ABC_tran"/>
    <property type="match status" value="1"/>
</dbReference>
<keyword evidence="5 7" id="KW-1133">Transmembrane helix</keyword>
<keyword evidence="6 7" id="KW-0472">Membrane</keyword>
<dbReference type="PROSITE" id="PS50929">
    <property type="entry name" value="ABC_TM1F"/>
    <property type="match status" value="1"/>
</dbReference>
<feature type="transmembrane region" description="Helical" evidence="7">
    <location>
        <begin position="12"/>
        <end position="33"/>
    </location>
</feature>
<evidence type="ECO:0000256" key="6">
    <source>
        <dbReference type="ARBA" id="ARBA00023136"/>
    </source>
</evidence>
<dbReference type="CDD" id="cd18549">
    <property type="entry name" value="ABC_6TM_YwjA_like"/>
    <property type="match status" value="1"/>
</dbReference>
<evidence type="ECO:0000256" key="3">
    <source>
        <dbReference type="ARBA" id="ARBA00022741"/>
    </source>
</evidence>
<dbReference type="PROSITE" id="PS50893">
    <property type="entry name" value="ABC_TRANSPORTER_2"/>
    <property type="match status" value="1"/>
</dbReference>
<feature type="transmembrane region" description="Helical" evidence="7">
    <location>
        <begin position="243"/>
        <end position="262"/>
    </location>
</feature>
<comment type="caution">
    <text evidence="10">The sequence shown here is derived from an EMBL/GenBank/DDBJ whole genome shotgun (WGS) entry which is preliminary data.</text>
</comment>